<organism evidence="1 2">
    <name type="scientific">Fusarium torreyae</name>
    <dbReference type="NCBI Taxonomy" id="1237075"/>
    <lineage>
        <taxon>Eukaryota</taxon>
        <taxon>Fungi</taxon>
        <taxon>Dikarya</taxon>
        <taxon>Ascomycota</taxon>
        <taxon>Pezizomycotina</taxon>
        <taxon>Sordariomycetes</taxon>
        <taxon>Hypocreomycetidae</taxon>
        <taxon>Hypocreales</taxon>
        <taxon>Nectriaceae</taxon>
        <taxon>Fusarium</taxon>
    </lineage>
</organism>
<sequence length="99" mass="11194">MLVHDPRMPKVGAQYLESQKKTKEQILYYLRMLCGLACASPVPPARGVTCLAVSLFGAWITSRAEQDAVTDVLQKVDQEDAWTTSRMQQDLKAQWNDHD</sequence>
<gene>
    <name evidence="1" type="ORF">NW762_005738</name>
</gene>
<dbReference type="EMBL" id="JAOQAZ010000008">
    <property type="protein sequence ID" value="KAJ4264536.1"/>
    <property type="molecule type" value="Genomic_DNA"/>
</dbReference>
<name>A0A9W8S3S6_9HYPO</name>
<reference evidence="1" key="1">
    <citation type="submission" date="2022-09" db="EMBL/GenBank/DDBJ databases">
        <title>Fusarium specimens isolated from Avocado Roots.</title>
        <authorList>
            <person name="Stajich J."/>
            <person name="Roper C."/>
            <person name="Heimlech-Rivalta G."/>
        </authorList>
    </citation>
    <scope>NUCLEOTIDE SEQUENCE</scope>
    <source>
        <strain evidence="1">CF00136</strain>
    </source>
</reference>
<proteinExistence type="predicted"/>
<dbReference type="Proteomes" id="UP001152049">
    <property type="component" value="Unassembled WGS sequence"/>
</dbReference>
<protein>
    <submittedName>
        <fullName evidence="1">Uncharacterized protein</fullName>
    </submittedName>
</protein>
<keyword evidence="2" id="KW-1185">Reference proteome</keyword>
<dbReference type="OrthoDB" id="4525710at2759"/>
<comment type="caution">
    <text evidence="1">The sequence shown here is derived from an EMBL/GenBank/DDBJ whole genome shotgun (WGS) entry which is preliminary data.</text>
</comment>
<evidence type="ECO:0000313" key="1">
    <source>
        <dbReference type="EMBL" id="KAJ4264536.1"/>
    </source>
</evidence>
<dbReference type="AlphaFoldDB" id="A0A9W8S3S6"/>
<accession>A0A9W8S3S6</accession>
<evidence type="ECO:0000313" key="2">
    <source>
        <dbReference type="Proteomes" id="UP001152049"/>
    </source>
</evidence>